<name>A0A7W8QRZ8_9ACTN</name>
<keyword evidence="2" id="KW-1185">Reference proteome</keyword>
<sequence length="251" mass="28058">MEHETTQVMSRTGEFSTTLGWEASTRNRLAAAIDRFSGPLADLVERDANDGDTRLLVTDFLSYGLNFSKYEELTTEYRTSGDSIDYALRLDGKLFAPIEVKRVGQTLDARNLQQARRLALDEGAEWLILTNGRVWQVYHLRPDPDGGNPSTVRIIDVDLMAEGQEALVGNVDALFHITHEAIEHGRLDDLRKWREAVEPGPLAEVLQSEPVVRALRHELRRITGHAGHIGDDGEILRTLAEQIIGRRGAPS</sequence>
<dbReference type="EMBL" id="JACHDB010000001">
    <property type="protein sequence ID" value="MBB5435029.1"/>
    <property type="molecule type" value="Genomic_DNA"/>
</dbReference>
<accession>A0A7W8QRZ8</accession>
<gene>
    <name evidence="1" type="ORF">HDA36_005113</name>
</gene>
<protein>
    <recommendedName>
        <fullName evidence="3">Type I restriction enzyme R protein N-terminal domain-containing protein</fullName>
    </recommendedName>
</protein>
<evidence type="ECO:0000313" key="2">
    <source>
        <dbReference type="Proteomes" id="UP000572635"/>
    </source>
</evidence>
<dbReference type="Proteomes" id="UP000572635">
    <property type="component" value="Unassembled WGS sequence"/>
</dbReference>
<comment type="caution">
    <text evidence="1">The sequence shown here is derived from an EMBL/GenBank/DDBJ whole genome shotgun (WGS) entry which is preliminary data.</text>
</comment>
<dbReference type="RefSeq" id="WP_184396345.1">
    <property type="nucleotide sequence ID" value="NZ_BAAAJD010000008.1"/>
</dbReference>
<organism evidence="1 2">
    <name type="scientific">Nocardiopsis composta</name>
    <dbReference type="NCBI Taxonomy" id="157465"/>
    <lineage>
        <taxon>Bacteria</taxon>
        <taxon>Bacillati</taxon>
        <taxon>Actinomycetota</taxon>
        <taxon>Actinomycetes</taxon>
        <taxon>Streptosporangiales</taxon>
        <taxon>Nocardiopsidaceae</taxon>
        <taxon>Nocardiopsis</taxon>
    </lineage>
</organism>
<evidence type="ECO:0008006" key="3">
    <source>
        <dbReference type="Google" id="ProtNLM"/>
    </source>
</evidence>
<dbReference type="AlphaFoldDB" id="A0A7W8QRZ8"/>
<reference evidence="1 2" key="1">
    <citation type="submission" date="2020-08" db="EMBL/GenBank/DDBJ databases">
        <title>Sequencing the genomes of 1000 actinobacteria strains.</title>
        <authorList>
            <person name="Klenk H.-P."/>
        </authorList>
    </citation>
    <scope>NUCLEOTIDE SEQUENCE [LARGE SCALE GENOMIC DNA]</scope>
    <source>
        <strain evidence="1 2">DSM 44551</strain>
    </source>
</reference>
<proteinExistence type="predicted"/>
<evidence type="ECO:0000313" key="1">
    <source>
        <dbReference type="EMBL" id="MBB5435029.1"/>
    </source>
</evidence>